<dbReference type="InterPro" id="IPR042099">
    <property type="entry name" value="ANL_N_sf"/>
</dbReference>
<comment type="caution">
    <text evidence="1">The sequence shown here is derived from an EMBL/GenBank/DDBJ whole genome shotgun (WGS) entry which is preliminary data.</text>
</comment>
<name>A0A0F0KF76_9MICO</name>
<organism evidence="1 2">
    <name type="scientific">Microbacterium azadirachtae</name>
    <dbReference type="NCBI Taxonomy" id="582680"/>
    <lineage>
        <taxon>Bacteria</taxon>
        <taxon>Bacillati</taxon>
        <taxon>Actinomycetota</taxon>
        <taxon>Actinomycetes</taxon>
        <taxon>Micrococcales</taxon>
        <taxon>Microbacteriaceae</taxon>
        <taxon>Microbacterium</taxon>
    </lineage>
</organism>
<keyword evidence="1" id="KW-0436">Ligase</keyword>
<dbReference type="AlphaFoldDB" id="A0A0F0KF76"/>
<keyword evidence="2" id="KW-1185">Reference proteome</keyword>
<dbReference type="RefSeq" id="WP_045251911.1">
    <property type="nucleotide sequence ID" value="NZ_CP099706.1"/>
</dbReference>
<reference evidence="1 2" key="1">
    <citation type="submission" date="2015-02" db="EMBL/GenBank/DDBJ databases">
        <title>Draft genome sequences of ten Microbacterium spp. with emphasis on heavy metal contaminated environments.</title>
        <authorList>
            <person name="Corretto E."/>
        </authorList>
    </citation>
    <scope>NUCLEOTIDE SEQUENCE [LARGE SCALE GENOMIC DNA]</scope>
    <source>
        <strain evidence="1 2">DSM 23848</strain>
    </source>
</reference>
<dbReference type="EC" id="6.2.1.30" evidence="1"/>
<dbReference type="InterPro" id="IPR053158">
    <property type="entry name" value="CapK_Type1_Caps_Biosynth"/>
</dbReference>
<dbReference type="EMBL" id="JYIT01000085">
    <property type="protein sequence ID" value="KJL18780.1"/>
    <property type="molecule type" value="Genomic_DNA"/>
</dbReference>
<protein>
    <submittedName>
        <fullName evidence="1">Phenylacetate-coenzyme A ligase</fullName>
        <ecNumber evidence="1">6.2.1.30</ecNumber>
    </submittedName>
</protein>
<accession>A0A0F0KF76</accession>
<dbReference type="SUPFAM" id="SSF56801">
    <property type="entry name" value="Acetyl-CoA synthetase-like"/>
    <property type="match status" value="1"/>
</dbReference>
<dbReference type="PATRIC" id="fig|582680.7.peg.3309"/>
<gene>
    <name evidence="1" type="ORF">RL72_03248</name>
</gene>
<dbReference type="OrthoDB" id="580775at2"/>
<dbReference type="Gene3D" id="3.40.50.12780">
    <property type="entry name" value="N-terminal domain of ligase-like"/>
    <property type="match status" value="1"/>
</dbReference>
<dbReference type="GO" id="GO:0047475">
    <property type="term" value="F:phenylacetate-CoA ligase activity"/>
    <property type="evidence" value="ECO:0007669"/>
    <property type="project" value="UniProtKB-EC"/>
</dbReference>
<dbReference type="PANTHER" id="PTHR36932:SF1">
    <property type="entry name" value="CAPSULAR POLYSACCHARIDE BIOSYNTHESIS PROTEIN"/>
    <property type="match status" value="1"/>
</dbReference>
<dbReference type="Proteomes" id="UP000033448">
    <property type="component" value="Unassembled WGS sequence"/>
</dbReference>
<dbReference type="PANTHER" id="PTHR36932">
    <property type="entry name" value="CAPSULAR POLYSACCHARIDE BIOSYNTHESIS PROTEIN"/>
    <property type="match status" value="1"/>
</dbReference>
<proteinExistence type="predicted"/>
<evidence type="ECO:0000313" key="2">
    <source>
        <dbReference type="Proteomes" id="UP000033448"/>
    </source>
</evidence>
<evidence type="ECO:0000313" key="1">
    <source>
        <dbReference type="EMBL" id="KJL18780.1"/>
    </source>
</evidence>
<dbReference type="NCBIfam" id="TIGR02304">
    <property type="entry name" value="aden_form_hyp"/>
    <property type="match status" value="1"/>
</dbReference>
<dbReference type="InterPro" id="IPR012685">
    <property type="entry name" value="CHP02304_F390_synth-rel"/>
</dbReference>
<sequence length="439" mass="48817">MSRLRILGEFASTRWLRPLRSRAAVERRQRRLLRRHLDFLRRRSPYFRDLIPRGADDLGSLPLMDKAIMMARFDELNTVGVRRDEALNLALASERSRDFSADIDGCSVGLSSGTSGHRGLFLVSAAERDAWAGYMLARTLPRGRILGHRIALFLRAGNTLYGSVASRAVSFSYFDVFADRAANLQRLARFAPTILVAPPSVLLAIAREVERGAVSVRPEKVYAVAEVLEIADGRRIAAALGQRMIHQLYQCTEGFLAHTCEHGTLHLNEDGIVIEREPLGDGRFVPIVTDLRRRAQPIVRYRLGDVLRARVDACPCGSALAALERIEGREGDTLLLPGRDGGTVDVFADLVSRTMLYADGVSEYRVVQVDRARLEVQLRVADDAREDAVRADVAAELASLADRLGAVRPELGFAPYAPDDGRKLRRVERRWRGDGNAEL</sequence>